<keyword evidence="9" id="KW-1185">Reference proteome</keyword>
<keyword evidence="3 5" id="KW-0853">WD repeat</keyword>
<evidence type="ECO:0000256" key="5">
    <source>
        <dbReference type="PROSITE-ProRule" id="PRU00221"/>
    </source>
</evidence>
<evidence type="ECO:0000256" key="1">
    <source>
        <dbReference type="ARBA" id="ARBA00005434"/>
    </source>
</evidence>
<dbReference type="GO" id="GO:0006974">
    <property type="term" value="P:DNA damage response"/>
    <property type="evidence" value="ECO:0007669"/>
    <property type="project" value="UniProtKB-KW"/>
</dbReference>
<organism evidence="8 9">
    <name type="scientific">Malassezia cuniculi</name>
    <dbReference type="NCBI Taxonomy" id="948313"/>
    <lineage>
        <taxon>Eukaryota</taxon>
        <taxon>Fungi</taxon>
        <taxon>Dikarya</taxon>
        <taxon>Basidiomycota</taxon>
        <taxon>Ustilaginomycotina</taxon>
        <taxon>Malasseziomycetes</taxon>
        <taxon>Malasseziales</taxon>
        <taxon>Malasseziaceae</taxon>
        <taxon>Malassezia</taxon>
    </lineage>
</organism>
<keyword evidence="6" id="KW-0227">DNA damage</keyword>
<protein>
    <recommendedName>
        <fullName evidence="2 6">DNA damage-binding protein CMR1</fullName>
    </recommendedName>
</protein>
<feature type="region of interest" description="Disordered" evidence="7">
    <location>
        <begin position="61"/>
        <end position="128"/>
    </location>
</feature>
<dbReference type="InterPro" id="IPR001680">
    <property type="entry name" value="WD40_rpt"/>
</dbReference>
<dbReference type="PANTHER" id="PTHR14773:SF0">
    <property type="entry name" value="WD REPEAT-CONTAINING PROTEIN 76"/>
    <property type="match status" value="1"/>
</dbReference>
<gene>
    <name evidence="8" type="ORF">MCUN1_001120</name>
</gene>
<reference evidence="8" key="1">
    <citation type="submission" date="2023-03" db="EMBL/GenBank/DDBJ databases">
        <title>Mating type loci evolution in Malassezia.</title>
        <authorList>
            <person name="Coelho M.A."/>
        </authorList>
    </citation>
    <scope>NUCLEOTIDE SEQUENCE</scope>
    <source>
        <strain evidence="8">CBS 11721</strain>
    </source>
</reference>
<evidence type="ECO:0000256" key="4">
    <source>
        <dbReference type="ARBA" id="ARBA00022737"/>
    </source>
</evidence>
<dbReference type="SMART" id="SM00320">
    <property type="entry name" value="WD40"/>
    <property type="match status" value="2"/>
</dbReference>
<dbReference type="SUPFAM" id="SSF50978">
    <property type="entry name" value="WD40 repeat-like"/>
    <property type="match status" value="1"/>
</dbReference>
<dbReference type="Proteomes" id="UP001219933">
    <property type="component" value="Chromosome 2"/>
</dbReference>
<comment type="similarity">
    <text evidence="1 6">Belongs to the WD repeat DDB2/WDR76 family.</text>
</comment>
<dbReference type="AlphaFoldDB" id="A0AAF0EX51"/>
<feature type="repeat" description="WD" evidence="5">
    <location>
        <begin position="302"/>
        <end position="333"/>
    </location>
</feature>
<dbReference type="GO" id="GO:0005634">
    <property type="term" value="C:nucleus"/>
    <property type="evidence" value="ECO:0007669"/>
    <property type="project" value="TreeGrafter"/>
</dbReference>
<evidence type="ECO:0000256" key="6">
    <source>
        <dbReference type="RuleBase" id="RU365004"/>
    </source>
</evidence>
<dbReference type="GO" id="GO:2000001">
    <property type="term" value="P:regulation of DNA damage checkpoint"/>
    <property type="evidence" value="ECO:0007669"/>
    <property type="project" value="TreeGrafter"/>
</dbReference>
<evidence type="ECO:0000256" key="7">
    <source>
        <dbReference type="SAM" id="MobiDB-lite"/>
    </source>
</evidence>
<dbReference type="Gene3D" id="2.130.10.10">
    <property type="entry name" value="YVTN repeat-like/Quinoprotein amine dehydrogenase"/>
    <property type="match status" value="1"/>
</dbReference>
<evidence type="ECO:0000313" key="9">
    <source>
        <dbReference type="Proteomes" id="UP001219933"/>
    </source>
</evidence>
<dbReference type="InterPro" id="IPR050853">
    <property type="entry name" value="WD_repeat_DNA-damage-binding"/>
</dbReference>
<sequence length="412" mass="45200">MECPVEPGREQTSTPDSKGKQVFGEGRGRGLERTGNAEQERLQNIAENERLLKELGIVGGSSVLGIAPAKRPNDGDGGRAKRHEKKPREKRILPQRTSARLQGIKLEDVKPEKQAPNTPSPDVQARHGDLSLGDLADLDEDERKALKSTLKVEPEGMLGIWDASQGEATDGVHEGTTYQLRIHTKSIGALRLDPMRQDHHALWVADHKGGLIHIDERAKSVQRWQASTSKIGGMSVWSREPHCIAAASNDRTISLFDVRAMRTLEETKLAPAKLADDDASVSQLQGAARFGSCEYGMACTDVSFSPNGDHLAALSYDDTVSIWETASMYTPKKEKNTLLGWLAKDSPDGQLNNILDQPSASFAHNNKTGKWVTLFRAHWHPNAALQPHFAVGSMERHAEIYAPDGRLLASLL</sequence>
<accession>A0AAF0EX51</accession>
<keyword evidence="6" id="KW-0238">DNA-binding</keyword>
<dbReference type="GO" id="GO:0003677">
    <property type="term" value="F:DNA binding"/>
    <property type="evidence" value="ECO:0007669"/>
    <property type="project" value="UniProtKB-UniRule"/>
</dbReference>
<comment type="function">
    <text evidence="6">DNA-binding protein that binds to both single- and double-stranded DNA. Binds preferentially to UV-damaged DNA. May be involved in DNA-metabolic processes.</text>
</comment>
<dbReference type="InterPro" id="IPR036322">
    <property type="entry name" value="WD40_repeat_dom_sf"/>
</dbReference>
<feature type="region of interest" description="Disordered" evidence="7">
    <location>
        <begin position="1"/>
        <end position="42"/>
    </location>
</feature>
<dbReference type="EMBL" id="CP119878">
    <property type="protein sequence ID" value="WFD34283.1"/>
    <property type="molecule type" value="Genomic_DNA"/>
</dbReference>
<evidence type="ECO:0000256" key="2">
    <source>
        <dbReference type="ARBA" id="ARBA00021132"/>
    </source>
</evidence>
<proteinExistence type="inferred from homology"/>
<keyword evidence="4" id="KW-0677">Repeat</keyword>
<evidence type="ECO:0000313" key="8">
    <source>
        <dbReference type="EMBL" id="WFD34283.1"/>
    </source>
</evidence>
<dbReference type="PANTHER" id="PTHR14773">
    <property type="entry name" value="WD REPEAT-CONTAINING PROTEIN 76"/>
    <property type="match status" value="1"/>
</dbReference>
<dbReference type="PROSITE" id="PS50082">
    <property type="entry name" value="WD_REPEATS_2"/>
    <property type="match status" value="1"/>
</dbReference>
<dbReference type="InterPro" id="IPR015943">
    <property type="entry name" value="WD40/YVTN_repeat-like_dom_sf"/>
</dbReference>
<evidence type="ECO:0000256" key="3">
    <source>
        <dbReference type="ARBA" id="ARBA00022574"/>
    </source>
</evidence>
<dbReference type="Pfam" id="PF00400">
    <property type="entry name" value="WD40"/>
    <property type="match status" value="2"/>
</dbReference>
<name>A0AAF0EX51_9BASI</name>